<dbReference type="Proteomes" id="UP000271974">
    <property type="component" value="Unassembled WGS sequence"/>
</dbReference>
<dbReference type="OrthoDB" id="10049971at2759"/>
<comment type="caution">
    <text evidence="3">The sequence shown here is derived from an EMBL/GenBank/DDBJ whole genome shotgun (WGS) entry which is preliminary data.</text>
</comment>
<feature type="transmembrane region" description="Helical" evidence="2">
    <location>
        <begin position="243"/>
        <end position="263"/>
    </location>
</feature>
<gene>
    <name evidence="3" type="ORF">EGW08_008058</name>
</gene>
<sequence length="308" mass="33825">RKVGRDTAVYPLYTCPVHGQYRAYEDSLHRVHRWVMIWLTLCVIPVGILVVTSDLTINWIFTLGSLLALPAVPGIVFSLAWVKATAQGLIAGSISGMVCGVGVHLAWAATLEGGLWEFQANPTNDIAAVAGAGVGLVVSLCVTLGVSLATHTIRSAAGAQREWQKLRDIDNPLSPWQQDMRISQFPNPSVRRPTYQELQRHNRPSIFTAYIGSTILLVIFVFAIPGCLFNLGQMTSSDLRHLVMTLHIVCFVTATLIVILVPLEEVWGIRSVLKGKRRIVRVAESSGQKARLIDRSSGIELKEGLRLK</sequence>
<feature type="transmembrane region" description="Helical" evidence="2">
    <location>
        <begin position="207"/>
        <end position="231"/>
    </location>
</feature>
<reference evidence="3 4" key="1">
    <citation type="submission" date="2019-01" db="EMBL/GenBank/DDBJ databases">
        <title>A draft genome assembly of the solar-powered sea slug Elysia chlorotica.</title>
        <authorList>
            <person name="Cai H."/>
            <person name="Li Q."/>
            <person name="Fang X."/>
            <person name="Li J."/>
            <person name="Curtis N.E."/>
            <person name="Altenburger A."/>
            <person name="Shibata T."/>
            <person name="Feng M."/>
            <person name="Maeda T."/>
            <person name="Schwartz J.A."/>
            <person name="Shigenobu S."/>
            <person name="Lundholm N."/>
            <person name="Nishiyama T."/>
            <person name="Yang H."/>
            <person name="Hasebe M."/>
            <person name="Li S."/>
            <person name="Pierce S.K."/>
            <person name="Wang J."/>
        </authorList>
    </citation>
    <scope>NUCLEOTIDE SEQUENCE [LARGE SCALE GENOMIC DNA]</scope>
    <source>
        <strain evidence="3">EC2010</strain>
        <tissue evidence="3">Whole organism of an adult</tissue>
    </source>
</reference>
<organism evidence="3 4">
    <name type="scientific">Elysia chlorotica</name>
    <name type="common">Eastern emerald elysia</name>
    <name type="synonym">Sea slug</name>
    <dbReference type="NCBI Taxonomy" id="188477"/>
    <lineage>
        <taxon>Eukaryota</taxon>
        <taxon>Metazoa</taxon>
        <taxon>Spiralia</taxon>
        <taxon>Lophotrochozoa</taxon>
        <taxon>Mollusca</taxon>
        <taxon>Gastropoda</taxon>
        <taxon>Heterobranchia</taxon>
        <taxon>Euthyneura</taxon>
        <taxon>Panpulmonata</taxon>
        <taxon>Sacoglossa</taxon>
        <taxon>Placobranchoidea</taxon>
        <taxon>Plakobranchidae</taxon>
        <taxon>Elysia</taxon>
    </lineage>
</organism>
<dbReference type="EMBL" id="RQTK01000215">
    <property type="protein sequence ID" value="RUS84171.1"/>
    <property type="molecule type" value="Genomic_DNA"/>
</dbReference>
<feature type="transmembrane region" description="Helical" evidence="2">
    <location>
        <begin position="89"/>
        <end position="107"/>
    </location>
</feature>
<dbReference type="InterPro" id="IPR031155">
    <property type="entry name" value="DUR"/>
</dbReference>
<feature type="transmembrane region" description="Helical" evidence="2">
    <location>
        <begin position="34"/>
        <end position="53"/>
    </location>
</feature>
<keyword evidence="4" id="KW-1185">Reference proteome</keyword>
<dbReference type="STRING" id="188477.A0A433TRK7"/>
<keyword evidence="2" id="KW-1133">Transmembrane helix</keyword>
<dbReference type="PANTHER" id="PTHR46154">
    <property type="match status" value="1"/>
</dbReference>
<feature type="transmembrane region" description="Helical" evidence="2">
    <location>
        <begin position="59"/>
        <end position="82"/>
    </location>
</feature>
<keyword evidence="1" id="KW-0813">Transport</keyword>
<accession>A0A433TRK7</accession>
<keyword evidence="2" id="KW-0812">Transmembrane</keyword>
<dbReference type="PANTHER" id="PTHR46154:SF4">
    <property type="entry name" value="UREA ACTIVE TRANSPORTER"/>
    <property type="match status" value="1"/>
</dbReference>
<dbReference type="AlphaFoldDB" id="A0A433TRK7"/>
<dbReference type="GO" id="GO:0015204">
    <property type="term" value="F:urea transmembrane transporter activity"/>
    <property type="evidence" value="ECO:0007669"/>
    <property type="project" value="InterPro"/>
</dbReference>
<keyword evidence="2" id="KW-0472">Membrane</keyword>
<protein>
    <recommendedName>
        <fullName evidence="5">Urea transporter</fullName>
    </recommendedName>
</protein>
<dbReference type="GO" id="GO:0005886">
    <property type="term" value="C:plasma membrane"/>
    <property type="evidence" value="ECO:0007669"/>
    <property type="project" value="TreeGrafter"/>
</dbReference>
<feature type="transmembrane region" description="Helical" evidence="2">
    <location>
        <begin position="127"/>
        <end position="149"/>
    </location>
</feature>
<feature type="non-terminal residue" evidence="3">
    <location>
        <position position="1"/>
    </location>
</feature>
<evidence type="ECO:0000313" key="4">
    <source>
        <dbReference type="Proteomes" id="UP000271974"/>
    </source>
</evidence>
<evidence type="ECO:0008006" key="5">
    <source>
        <dbReference type="Google" id="ProtNLM"/>
    </source>
</evidence>
<name>A0A433TRK7_ELYCH</name>
<evidence type="ECO:0000313" key="3">
    <source>
        <dbReference type="EMBL" id="RUS84171.1"/>
    </source>
</evidence>
<proteinExistence type="predicted"/>
<dbReference type="Gene3D" id="1.20.1730.10">
    <property type="entry name" value="Sodium/glucose cotransporter"/>
    <property type="match status" value="1"/>
</dbReference>
<evidence type="ECO:0000256" key="1">
    <source>
        <dbReference type="ARBA" id="ARBA00022448"/>
    </source>
</evidence>
<evidence type="ECO:0000256" key="2">
    <source>
        <dbReference type="SAM" id="Phobius"/>
    </source>
</evidence>
<dbReference type="InterPro" id="IPR038377">
    <property type="entry name" value="Na/Glc_symporter_sf"/>
</dbReference>